<dbReference type="InterPro" id="IPR036590">
    <property type="entry name" value="SRAP-like"/>
</dbReference>
<evidence type="ECO:0000256" key="4">
    <source>
        <dbReference type="ARBA" id="ARBA00022801"/>
    </source>
</evidence>
<dbReference type="EMBL" id="JYFN01000001">
    <property type="protein sequence ID" value="KJE25577.1"/>
    <property type="molecule type" value="Genomic_DNA"/>
</dbReference>
<evidence type="ECO:0000256" key="5">
    <source>
        <dbReference type="ARBA" id="ARBA00023124"/>
    </source>
</evidence>
<name>A0A0D8BQA4_9ACTN</name>
<keyword evidence="5" id="KW-0190">Covalent protein-DNA linkage</keyword>
<evidence type="ECO:0000256" key="9">
    <source>
        <dbReference type="SAM" id="MobiDB-lite"/>
    </source>
</evidence>
<dbReference type="Proteomes" id="UP000032545">
    <property type="component" value="Unassembled WGS sequence"/>
</dbReference>
<keyword evidence="6" id="KW-0238">DNA-binding</keyword>
<dbReference type="PATRIC" id="fig|1502723.3.peg.213"/>
<dbReference type="SUPFAM" id="SSF143081">
    <property type="entry name" value="BB1717-like"/>
    <property type="match status" value="1"/>
</dbReference>
<dbReference type="Pfam" id="PF02586">
    <property type="entry name" value="SRAP"/>
    <property type="match status" value="1"/>
</dbReference>
<keyword evidence="11" id="KW-1185">Reference proteome</keyword>
<keyword evidence="4 8" id="KW-0378">Hydrolase</keyword>
<dbReference type="GO" id="GO:0106300">
    <property type="term" value="P:protein-DNA covalent cross-linking repair"/>
    <property type="evidence" value="ECO:0007669"/>
    <property type="project" value="InterPro"/>
</dbReference>
<keyword evidence="7" id="KW-0456">Lyase</keyword>
<evidence type="ECO:0000313" key="11">
    <source>
        <dbReference type="Proteomes" id="UP000032545"/>
    </source>
</evidence>
<comment type="caution">
    <text evidence="10">The sequence shown here is derived from an EMBL/GenBank/DDBJ whole genome shotgun (WGS) entry which is preliminary data.</text>
</comment>
<dbReference type="RefSeq" id="WP_052680875.1">
    <property type="nucleotide sequence ID" value="NZ_JYFN01000001.1"/>
</dbReference>
<dbReference type="Gene3D" id="3.90.1680.10">
    <property type="entry name" value="SOS response associated peptidase-like"/>
    <property type="match status" value="1"/>
</dbReference>
<evidence type="ECO:0000256" key="8">
    <source>
        <dbReference type="RuleBase" id="RU364100"/>
    </source>
</evidence>
<dbReference type="InterPro" id="IPR003738">
    <property type="entry name" value="SRAP"/>
</dbReference>
<keyword evidence="2 8" id="KW-0645">Protease</keyword>
<dbReference type="GO" id="GO:0008233">
    <property type="term" value="F:peptidase activity"/>
    <property type="evidence" value="ECO:0007669"/>
    <property type="project" value="UniProtKB-KW"/>
</dbReference>
<dbReference type="GO" id="GO:0016829">
    <property type="term" value="F:lyase activity"/>
    <property type="evidence" value="ECO:0007669"/>
    <property type="project" value="UniProtKB-KW"/>
</dbReference>
<dbReference type="AlphaFoldDB" id="A0A0D8BQA4"/>
<reference evidence="11" key="1">
    <citation type="submission" date="2015-02" db="EMBL/GenBank/DDBJ databases">
        <title>Draft Genome of Frankia sp. CpI1-S.</title>
        <authorList>
            <person name="Oshone R.T."/>
            <person name="Ngom M."/>
            <person name="Ghodhbane-Gtari F."/>
            <person name="Gtari M."/>
            <person name="Morris K."/>
            <person name="Thomas K."/>
            <person name="Sen A."/>
            <person name="Tisa L.S."/>
        </authorList>
    </citation>
    <scope>NUCLEOTIDE SEQUENCE [LARGE SCALE GENOMIC DNA]</scope>
    <source>
        <strain evidence="11">CpI1-S</strain>
    </source>
</reference>
<keyword evidence="3" id="KW-0227">DNA damage</keyword>
<dbReference type="GO" id="GO:0006508">
    <property type="term" value="P:proteolysis"/>
    <property type="evidence" value="ECO:0007669"/>
    <property type="project" value="UniProtKB-KW"/>
</dbReference>
<comment type="similarity">
    <text evidence="1 8">Belongs to the SOS response-associated peptidase family.</text>
</comment>
<evidence type="ECO:0000256" key="2">
    <source>
        <dbReference type="ARBA" id="ARBA00022670"/>
    </source>
</evidence>
<dbReference type="OrthoDB" id="9782620at2"/>
<dbReference type="PANTHER" id="PTHR13604">
    <property type="entry name" value="DC12-RELATED"/>
    <property type="match status" value="1"/>
</dbReference>
<evidence type="ECO:0000256" key="1">
    <source>
        <dbReference type="ARBA" id="ARBA00008136"/>
    </source>
</evidence>
<evidence type="ECO:0000256" key="6">
    <source>
        <dbReference type="ARBA" id="ARBA00023125"/>
    </source>
</evidence>
<dbReference type="EC" id="3.4.-.-" evidence="8"/>
<organism evidence="10 11">
    <name type="scientific">Frankia torreyi</name>
    <dbReference type="NCBI Taxonomy" id="1856"/>
    <lineage>
        <taxon>Bacteria</taxon>
        <taxon>Bacillati</taxon>
        <taxon>Actinomycetota</taxon>
        <taxon>Actinomycetes</taxon>
        <taxon>Frankiales</taxon>
        <taxon>Frankiaceae</taxon>
        <taxon>Frankia</taxon>
    </lineage>
</organism>
<feature type="region of interest" description="Disordered" evidence="9">
    <location>
        <begin position="54"/>
        <end position="84"/>
    </location>
</feature>
<protein>
    <recommendedName>
        <fullName evidence="8">Abasic site processing protein</fullName>
        <ecNumber evidence="8">3.4.-.-</ecNumber>
    </recommendedName>
</protein>
<evidence type="ECO:0000313" key="10">
    <source>
        <dbReference type="EMBL" id="KJE25577.1"/>
    </source>
</evidence>
<reference evidence="10 11" key="2">
    <citation type="journal article" date="2016" name="Genome Announc.">
        <title>Permanent Draft Genome Sequences for Two Variants of Frankia sp. Strain CpI1, the First Frankia Strain Isolated from Root Nodules of Comptonia peregrina.</title>
        <authorList>
            <person name="Oshone R."/>
            <person name="Hurst S.G.IV."/>
            <person name="Abebe-Akele F."/>
            <person name="Simpson S."/>
            <person name="Morris K."/>
            <person name="Thomas W.K."/>
            <person name="Tisa L.S."/>
        </authorList>
    </citation>
    <scope>NUCLEOTIDE SEQUENCE [LARGE SCALE GENOMIC DNA]</scope>
    <source>
        <strain evidence="11">CpI1-S</strain>
    </source>
</reference>
<gene>
    <name evidence="10" type="ORF">FF36_00193</name>
</gene>
<dbReference type="GO" id="GO:0003697">
    <property type="term" value="F:single-stranded DNA binding"/>
    <property type="evidence" value="ECO:0007669"/>
    <property type="project" value="InterPro"/>
</dbReference>
<evidence type="ECO:0000256" key="3">
    <source>
        <dbReference type="ARBA" id="ARBA00022763"/>
    </source>
</evidence>
<feature type="compositionally biased region" description="Gly residues" evidence="9">
    <location>
        <begin position="60"/>
        <end position="72"/>
    </location>
</feature>
<dbReference type="PANTHER" id="PTHR13604:SF0">
    <property type="entry name" value="ABASIC SITE PROCESSING PROTEIN HMCES"/>
    <property type="match status" value="1"/>
</dbReference>
<evidence type="ECO:0000256" key="7">
    <source>
        <dbReference type="ARBA" id="ARBA00023239"/>
    </source>
</evidence>
<proteinExistence type="inferred from homology"/>
<accession>A0A0D8BQA4</accession>
<sequence>MSDPAATLVGMCGRYTQKLKADDLVAAMSARDETGGGVRESYNVAPTSTMPIVVAEPPAAGGGPGGAAGGDSGAPSGDDRSGRAPAGRVLRLATWGLVPSWAKDRAIGTKMINARAETVATKPAFRAAFAARRCLVPATGFYEWFHPGGGSRRGQPFYIYPAGHPESGGIFAFAGLYEVWRKGETPLVTFTILTTGAAEGLAFLHDRSPVILPAAAWDRWIDPAADPAALAPLLRPAPVGVLAAHPVGAAVGNVRNKDPRLTDPVDLDPAVAEAVELAGGPTVAAVDLATGSGAASSRAGSAEARPAGAAVDLSLFELDPADAVTGDVTARGER</sequence>